<dbReference type="PANTHER" id="PTHR42798">
    <property type="entry name" value="LIPOPROTEIN-RELEASING SYSTEM ATP-BINDING PROTEIN LOLD"/>
    <property type="match status" value="1"/>
</dbReference>
<dbReference type="GO" id="GO:0098796">
    <property type="term" value="C:membrane protein complex"/>
    <property type="evidence" value="ECO:0007669"/>
    <property type="project" value="UniProtKB-ARBA"/>
</dbReference>
<evidence type="ECO:0000256" key="2">
    <source>
        <dbReference type="ARBA" id="ARBA00022448"/>
    </source>
</evidence>
<protein>
    <submittedName>
        <fullName evidence="7">ABC transporter ATP-binding protein</fullName>
    </submittedName>
</protein>
<dbReference type="InterPro" id="IPR017911">
    <property type="entry name" value="MacB-like_ATP-bd"/>
</dbReference>
<dbReference type="KEGG" id="lbe:MOO44_02850"/>
<reference evidence="7" key="1">
    <citation type="journal article" date="2022" name="Int. J. Syst. Evol. Microbiol.">
        <title>Apilactobacillus apisilvae sp. nov., Nicolia spurrieriana gen. nov. sp. nov., Bombilactobacillus folatiphilus sp. nov. and Bombilactobacillus thymidiniphilus sp. nov., four new lactic acid bacterial isolates from stingless bees Tetragonula carbonaria and Austroplebeia australis.</title>
        <authorList>
            <person name="Oliphant S.A."/>
            <person name="Watson-Haigh N.S."/>
            <person name="Sumby K.M."/>
            <person name="Gardner J."/>
            <person name="Groom S."/>
            <person name="Jiranek V."/>
        </authorList>
    </citation>
    <scope>NUCLEOTIDE SEQUENCE</scope>
    <source>
        <strain evidence="7">SGEP1_A5</strain>
    </source>
</reference>
<dbReference type="InterPro" id="IPR003593">
    <property type="entry name" value="AAA+_ATPase"/>
</dbReference>
<keyword evidence="3" id="KW-0547">Nucleotide-binding</keyword>
<keyword evidence="5" id="KW-0029">Amino-acid transport</keyword>
<dbReference type="InterPro" id="IPR027417">
    <property type="entry name" value="P-loop_NTPase"/>
</dbReference>
<dbReference type="InterPro" id="IPR017871">
    <property type="entry name" value="ABC_transporter-like_CS"/>
</dbReference>
<evidence type="ECO:0000256" key="3">
    <source>
        <dbReference type="ARBA" id="ARBA00022741"/>
    </source>
</evidence>
<dbReference type="Gene3D" id="3.40.50.300">
    <property type="entry name" value="P-loop containing nucleotide triphosphate hydrolases"/>
    <property type="match status" value="1"/>
</dbReference>
<dbReference type="CDD" id="cd03255">
    <property type="entry name" value="ABC_MJ0796_LolCDE_FtsE"/>
    <property type="match status" value="1"/>
</dbReference>
<keyword evidence="2" id="KW-0813">Transport</keyword>
<dbReference type="GO" id="GO:0022857">
    <property type="term" value="F:transmembrane transporter activity"/>
    <property type="evidence" value="ECO:0007669"/>
    <property type="project" value="UniProtKB-ARBA"/>
</dbReference>
<accession>A0A976RSK3</accession>
<name>A0A976RSK3_9LACO</name>
<dbReference type="PANTHER" id="PTHR42798:SF6">
    <property type="entry name" value="CELL DIVISION ATP-BINDING PROTEIN FTSE"/>
    <property type="match status" value="1"/>
</dbReference>
<proteinExistence type="inferred from homology"/>
<dbReference type="GO" id="GO:0006865">
    <property type="term" value="P:amino acid transport"/>
    <property type="evidence" value="ECO:0007669"/>
    <property type="project" value="UniProtKB-KW"/>
</dbReference>
<dbReference type="SUPFAM" id="SSF52540">
    <property type="entry name" value="P-loop containing nucleoside triphosphate hydrolases"/>
    <property type="match status" value="1"/>
</dbReference>
<keyword evidence="4 7" id="KW-0067">ATP-binding</keyword>
<dbReference type="PROSITE" id="PS50893">
    <property type="entry name" value="ABC_TRANSPORTER_2"/>
    <property type="match status" value="1"/>
</dbReference>
<evidence type="ECO:0000256" key="1">
    <source>
        <dbReference type="ARBA" id="ARBA00005417"/>
    </source>
</evidence>
<dbReference type="GO" id="GO:0016887">
    <property type="term" value="F:ATP hydrolysis activity"/>
    <property type="evidence" value="ECO:0007669"/>
    <property type="project" value="InterPro"/>
</dbReference>
<dbReference type="AlphaFoldDB" id="A0A976RSK3"/>
<evidence type="ECO:0000313" key="7">
    <source>
        <dbReference type="EMBL" id="UQS87117.1"/>
    </source>
</evidence>
<feature type="domain" description="ABC transporter" evidence="6">
    <location>
        <begin position="4"/>
        <end position="231"/>
    </location>
</feature>
<sequence length="231" mass="25502">METIKLDQIEKIYGRGASETKALSGINFTADAGELVSITGPSGSGKSTFLKLIGGILSPTSGELTINGQNYNQMTRAHQSQFRLDQLGFILQSYNLVPYLTVREQFELVGRVKPKHNLAPAEFKELCSALAIGDLMNDYPDQLSGGQQQRVAIARAMYPNPSIILADEPTAALDGKRAVQIMEIFQKIAHHQNKTVLLITHDSRLIKYVDRNYQIVDGHGQFVSKNDQSLV</sequence>
<dbReference type="EMBL" id="CP093361">
    <property type="protein sequence ID" value="UQS87117.1"/>
    <property type="molecule type" value="Genomic_DNA"/>
</dbReference>
<gene>
    <name evidence="7" type="ORF">MOO44_02850</name>
</gene>
<comment type="similarity">
    <text evidence="1">Belongs to the ABC transporter superfamily.</text>
</comment>
<evidence type="ECO:0000256" key="5">
    <source>
        <dbReference type="ARBA" id="ARBA00022970"/>
    </source>
</evidence>
<evidence type="ECO:0000259" key="6">
    <source>
        <dbReference type="PROSITE" id="PS50893"/>
    </source>
</evidence>
<dbReference type="InterPro" id="IPR003439">
    <property type="entry name" value="ABC_transporter-like_ATP-bd"/>
</dbReference>
<evidence type="ECO:0000256" key="4">
    <source>
        <dbReference type="ARBA" id="ARBA00022840"/>
    </source>
</evidence>
<evidence type="ECO:0000313" key="8">
    <source>
        <dbReference type="Proteomes" id="UP000831181"/>
    </source>
</evidence>
<dbReference type="Pfam" id="PF00005">
    <property type="entry name" value="ABC_tran"/>
    <property type="match status" value="1"/>
</dbReference>
<dbReference type="SMART" id="SM00382">
    <property type="entry name" value="AAA"/>
    <property type="match status" value="1"/>
</dbReference>
<organism evidence="7 8">
    <name type="scientific">Nicoliella spurrieriana</name>
    <dbReference type="NCBI Taxonomy" id="2925830"/>
    <lineage>
        <taxon>Bacteria</taxon>
        <taxon>Bacillati</taxon>
        <taxon>Bacillota</taxon>
        <taxon>Bacilli</taxon>
        <taxon>Lactobacillales</taxon>
        <taxon>Lactobacillaceae</taxon>
        <taxon>Nicoliella</taxon>
    </lineage>
</organism>
<dbReference type="PROSITE" id="PS00211">
    <property type="entry name" value="ABC_TRANSPORTER_1"/>
    <property type="match status" value="1"/>
</dbReference>
<dbReference type="RefSeq" id="WP_260116917.1">
    <property type="nucleotide sequence ID" value="NZ_CP093361.1"/>
</dbReference>
<dbReference type="Proteomes" id="UP000831181">
    <property type="component" value="Chromosome"/>
</dbReference>
<keyword evidence="8" id="KW-1185">Reference proteome</keyword>
<dbReference type="FunFam" id="3.40.50.300:FF:000032">
    <property type="entry name" value="Export ABC transporter ATP-binding protein"/>
    <property type="match status" value="1"/>
</dbReference>
<dbReference type="GO" id="GO:0005524">
    <property type="term" value="F:ATP binding"/>
    <property type="evidence" value="ECO:0007669"/>
    <property type="project" value="UniProtKB-KW"/>
</dbReference>